<dbReference type="AlphaFoldDB" id="H0QUY6"/>
<dbReference type="InterPro" id="IPR036271">
    <property type="entry name" value="Tet_transcr_reg_TetR-rel_C_sf"/>
</dbReference>
<dbReference type="PANTHER" id="PTHR30055:SF151">
    <property type="entry name" value="TRANSCRIPTIONAL REGULATORY PROTEIN"/>
    <property type="match status" value="1"/>
</dbReference>
<keyword evidence="7" id="KW-1185">Reference proteome</keyword>
<feature type="domain" description="HTH tetR-type" evidence="5">
    <location>
        <begin position="29"/>
        <end position="89"/>
    </location>
</feature>
<dbReference type="InterPro" id="IPR001647">
    <property type="entry name" value="HTH_TetR"/>
</dbReference>
<evidence type="ECO:0000256" key="4">
    <source>
        <dbReference type="PROSITE-ProRule" id="PRU00335"/>
    </source>
</evidence>
<keyword evidence="3" id="KW-0804">Transcription</keyword>
<protein>
    <submittedName>
        <fullName evidence="6">Putative TetR family transcriptional regulator</fullName>
    </submittedName>
</protein>
<dbReference type="Pfam" id="PF00440">
    <property type="entry name" value="TetR_N"/>
    <property type="match status" value="1"/>
</dbReference>
<dbReference type="PROSITE" id="PS50977">
    <property type="entry name" value="HTH_TETR_2"/>
    <property type="match status" value="1"/>
</dbReference>
<evidence type="ECO:0000259" key="5">
    <source>
        <dbReference type="PROSITE" id="PS50977"/>
    </source>
</evidence>
<proteinExistence type="predicted"/>
<sequence length="246" mass="26955">MTGQPSNLPRYLQLMWGLDDGARRGPKPKLTITDIGEAAVAVADAEGFDAVSMKAIAQRLEVTTMSLYRYVEAKEDIYEIMLDVAYGRPAADLTAHGSWRERLAAWAHAIAAQLRKRPWLTAIPMRRPPAGPNTLSWTEAGITAFDKTALTSQAKLSSLLLVDGFVRNHVRMSSELGALDTESASGADQYGVVLGQVIDEERFPRLCSAVRSQVLHDDTDDFYSEELAFGLEVIFDGIGVRIEQAG</sequence>
<reference evidence="6 7" key="1">
    <citation type="submission" date="2011-12" db="EMBL/GenBank/DDBJ databases">
        <title>Whole genome shotgun sequence of Gordonia effusa NBRC 100432.</title>
        <authorList>
            <person name="Yoshida I."/>
            <person name="Takarada H."/>
            <person name="Hosoyama A."/>
            <person name="Tsuchikane K."/>
            <person name="Katsumata H."/>
            <person name="Yamazaki S."/>
            <person name="Fujita N."/>
        </authorList>
    </citation>
    <scope>NUCLEOTIDE SEQUENCE [LARGE SCALE GENOMIC DNA]</scope>
    <source>
        <strain evidence="6 7">NBRC 100432</strain>
    </source>
</reference>
<dbReference type="STRING" id="1077974.GOEFS_009_00040"/>
<dbReference type="PANTHER" id="PTHR30055">
    <property type="entry name" value="HTH-TYPE TRANSCRIPTIONAL REGULATOR RUTR"/>
    <property type="match status" value="1"/>
</dbReference>
<evidence type="ECO:0000256" key="1">
    <source>
        <dbReference type="ARBA" id="ARBA00023015"/>
    </source>
</evidence>
<dbReference type="GO" id="GO:0003700">
    <property type="term" value="F:DNA-binding transcription factor activity"/>
    <property type="evidence" value="ECO:0007669"/>
    <property type="project" value="TreeGrafter"/>
</dbReference>
<dbReference type="InterPro" id="IPR004111">
    <property type="entry name" value="Repressor_TetR_C"/>
</dbReference>
<keyword evidence="1" id="KW-0805">Transcription regulation</keyword>
<dbReference type="eggNOG" id="COG1309">
    <property type="taxonomic scope" value="Bacteria"/>
</dbReference>
<dbReference type="GO" id="GO:0000976">
    <property type="term" value="F:transcription cis-regulatory region binding"/>
    <property type="evidence" value="ECO:0007669"/>
    <property type="project" value="TreeGrafter"/>
</dbReference>
<evidence type="ECO:0000313" key="7">
    <source>
        <dbReference type="Proteomes" id="UP000035034"/>
    </source>
</evidence>
<dbReference type="Gene3D" id="1.10.10.60">
    <property type="entry name" value="Homeodomain-like"/>
    <property type="match status" value="1"/>
</dbReference>
<gene>
    <name evidence="6" type="ORF">GOEFS_009_00040</name>
</gene>
<dbReference type="GO" id="GO:0045892">
    <property type="term" value="P:negative regulation of DNA-templated transcription"/>
    <property type="evidence" value="ECO:0007669"/>
    <property type="project" value="InterPro"/>
</dbReference>
<evidence type="ECO:0000313" key="6">
    <source>
        <dbReference type="EMBL" id="GAB16637.1"/>
    </source>
</evidence>
<evidence type="ECO:0000256" key="3">
    <source>
        <dbReference type="ARBA" id="ARBA00023163"/>
    </source>
</evidence>
<dbReference type="InterPro" id="IPR050109">
    <property type="entry name" value="HTH-type_TetR-like_transc_reg"/>
</dbReference>
<dbReference type="SUPFAM" id="SSF48498">
    <property type="entry name" value="Tetracyclin repressor-like, C-terminal domain"/>
    <property type="match status" value="1"/>
</dbReference>
<dbReference type="Proteomes" id="UP000035034">
    <property type="component" value="Unassembled WGS sequence"/>
</dbReference>
<dbReference type="InterPro" id="IPR009057">
    <property type="entry name" value="Homeodomain-like_sf"/>
</dbReference>
<feature type="DNA-binding region" description="H-T-H motif" evidence="4">
    <location>
        <begin position="52"/>
        <end position="71"/>
    </location>
</feature>
<name>H0QUY6_9ACTN</name>
<evidence type="ECO:0000256" key="2">
    <source>
        <dbReference type="ARBA" id="ARBA00023125"/>
    </source>
</evidence>
<dbReference type="RefSeq" id="WP_007315975.1">
    <property type="nucleotide sequence ID" value="NZ_BAEH01000009.1"/>
</dbReference>
<keyword evidence="2 4" id="KW-0238">DNA-binding</keyword>
<accession>H0QUY6</accession>
<dbReference type="EMBL" id="BAEH01000009">
    <property type="protein sequence ID" value="GAB16637.1"/>
    <property type="molecule type" value="Genomic_DNA"/>
</dbReference>
<organism evidence="6 7">
    <name type="scientific">Gordonia effusa NBRC 100432</name>
    <dbReference type="NCBI Taxonomy" id="1077974"/>
    <lineage>
        <taxon>Bacteria</taxon>
        <taxon>Bacillati</taxon>
        <taxon>Actinomycetota</taxon>
        <taxon>Actinomycetes</taxon>
        <taxon>Mycobacteriales</taxon>
        <taxon>Gordoniaceae</taxon>
        <taxon>Gordonia</taxon>
    </lineage>
</organism>
<dbReference type="OrthoDB" id="2570341at2"/>
<dbReference type="Pfam" id="PF02909">
    <property type="entry name" value="TetR_C_1"/>
    <property type="match status" value="1"/>
</dbReference>
<dbReference type="SUPFAM" id="SSF46689">
    <property type="entry name" value="Homeodomain-like"/>
    <property type="match status" value="1"/>
</dbReference>
<comment type="caution">
    <text evidence="6">The sequence shown here is derived from an EMBL/GenBank/DDBJ whole genome shotgun (WGS) entry which is preliminary data.</text>
</comment>
<dbReference type="Gene3D" id="1.10.357.10">
    <property type="entry name" value="Tetracycline Repressor, domain 2"/>
    <property type="match status" value="1"/>
</dbReference>